<dbReference type="Proteomes" id="UP001319080">
    <property type="component" value="Unassembled WGS sequence"/>
</dbReference>
<keyword evidence="2" id="KW-1185">Reference proteome</keyword>
<gene>
    <name evidence="1" type="ORF">KK062_10045</name>
</gene>
<protein>
    <submittedName>
        <fullName evidence="1">Uncharacterized protein</fullName>
    </submittedName>
</protein>
<reference evidence="1 2" key="1">
    <citation type="submission" date="2021-05" db="EMBL/GenBank/DDBJ databases">
        <title>A Polyphasic approach of four new species of the genus Ohtaekwangia: Ohtaekwangia histidinii sp. nov., Ohtaekwangia cretensis sp. nov., Ohtaekwangia indiensis sp. nov., Ohtaekwangia reichenbachii sp. nov. from diverse environment.</title>
        <authorList>
            <person name="Octaviana S."/>
        </authorList>
    </citation>
    <scope>NUCLEOTIDE SEQUENCE [LARGE SCALE GENOMIC DNA]</scope>
    <source>
        <strain evidence="1 2">PWU5</strain>
    </source>
</reference>
<dbReference type="EMBL" id="JAHESE010000007">
    <property type="protein sequence ID" value="MBT1708568.1"/>
    <property type="molecule type" value="Genomic_DNA"/>
</dbReference>
<comment type="caution">
    <text evidence="1">The sequence shown here is derived from an EMBL/GenBank/DDBJ whole genome shotgun (WGS) entry which is preliminary data.</text>
</comment>
<dbReference type="AlphaFoldDB" id="A0AAP2GTR9"/>
<dbReference type="SUPFAM" id="SSF48726">
    <property type="entry name" value="Immunoglobulin"/>
    <property type="match status" value="1"/>
</dbReference>
<evidence type="ECO:0000313" key="1">
    <source>
        <dbReference type="EMBL" id="MBT1708568.1"/>
    </source>
</evidence>
<accession>A0AAP2GTR9</accession>
<organism evidence="1 2">
    <name type="scientific">Dawidia cretensis</name>
    <dbReference type="NCBI Taxonomy" id="2782350"/>
    <lineage>
        <taxon>Bacteria</taxon>
        <taxon>Pseudomonadati</taxon>
        <taxon>Bacteroidota</taxon>
        <taxon>Cytophagia</taxon>
        <taxon>Cytophagales</taxon>
        <taxon>Chryseotaleaceae</taxon>
        <taxon>Dawidia</taxon>
    </lineage>
</organism>
<proteinExistence type="predicted"/>
<dbReference type="InterPro" id="IPR036179">
    <property type="entry name" value="Ig-like_dom_sf"/>
</dbReference>
<name>A0AAP2GTR9_9BACT</name>
<sequence length="111" mass="12108">MKLLTYLTCFALSCLAMGHSPERESIFQDDCKDVEAKVVVARATDGTHTATVEISRGNKSTADILFCTKDGRVLNVDKLKVNSLKKLRAGEYFCVVANAGACSKKISFTIE</sequence>
<evidence type="ECO:0000313" key="2">
    <source>
        <dbReference type="Proteomes" id="UP001319080"/>
    </source>
</evidence>
<dbReference type="RefSeq" id="WP_254084158.1">
    <property type="nucleotide sequence ID" value="NZ_JAHESE010000007.1"/>
</dbReference>